<dbReference type="AlphaFoldDB" id="A0A0B1SNE2"/>
<keyword evidence="2" id="KW-1185">Reference proteome</keyword>
<dbReference type="Gene3D" id="3.40.50.720">
    <property type="entry name" value="NAD(P)-binding Rossmann-like Domain"/>
    <property type="match status" value="1"/>
</dbReference>
<accession>A0A0B1SNE2</accession>
<reference evidence="1 2" key="1">
    <citation type="submission" date="2014-03" db="EMBL/GenBank/DDBJ databases">
        <title>Draft genome of the hookworm Oesophagostomum dentatum.</title>
        <authorList>
            <person name="Mitreva M."/>
        </authorList>
    </citation>
    <scope>NUCLEOTIDE SEQUENCE [LARGE SCALE GENOMIC DNA]</scope>
    <source>
        <strain evidence="1 2">OD-Hann</strain>
    </source>
</reference>
<dbReference type="OrthoDB" id="333024at2759"/>
<evidence type="ECO:0000313" key="1">
    <source>
        <dbReference type="EMBL" id="KHJ86464.1"/>
    </source>
</evidence>
<gene>
    <name evidence="1" type="ORF">OESDEN_13784</name>
</gene>
<sequence length="124" mass="14106">MVLDGLPKNDKGMIAMKDGFRVDMPCGSFVYAAGWCAHGPRGVIVDTQQESIVVAEQMMKDFLTRTDVTGSLRGAQAILDTRHVNYLTWDEWKNIDEMEIRQGQERGKIREKLTTFNGFLHKRS</sequence>
<name>A0A0B1SNE2_OESDE</name>
<protein>
    <submittedName>
        <fullName evidence="1">Uncharacterized protein</fullName>
    </submittedName>
</protein>
<proteinExistence type="predicted"/>
<dbReference type="EMBL" id="KN560341">
    <property type="protein sequence ID" value="KHJ86464.1"/>
    <property type="molecule type" value="Genomic_DNA"/>
</dbReference>
<organism evidence="1 2">
    <name type="scientific">Oesophagostomum dentatum</name>
    <name type="common">Nodular worm</name>
    <dbReference type="NCBI Taxonomy" id="61180"/>
    <lineage>
        <taxon>Eukaryota</taxon>
        <taxon>Metazoa</taxon>
        <taxon>Ecdysozoa</taxon>
        <taxon>Nematoda</taxon>
        <taxon>Chromadorea</taxon>
        <taxon>Rhabditida</taxon>
        <taxon>Rhabditina</taxon>
        <taxon>Rhabditomorpha</taxon>
        <taxon>Strongyloidea</taxon>
        <taxon>Strongylidae</taxon>
        <taxon>Oesophagostomum</taxon>
    </lineage>
</organism>
<evidence type="ECO:0000313" key="2">
    <source>
        <dbReference type="Proteomes" id="UP000053660"/>
    </source>
</evidence>
<dbReference type="Proteomes" id="UP000053660">
    <property type="component" value="Unassembled WGS sequence"/>
</dbReference>